<comment type="cofactor">
    <cofactor evidence="2">
        <name>Mg(2+)</name>
        <dbReference type="ChEBI" id="CHEBI:18420"/>
    </cofactor>
</comment>
<dbReference type="GO" id="GO:0019677">
    <property type="term" value="P:NAD+ catabolic process"/>
    <property type="evidence" value="ECO:0000318"/>
    <property type="project" value="GO_Central"/>
</dbReference>
<dbReference type="InterPro" id="IPR050241">
    <property type="entry name" value="NAD-cap_RNA_hydrolase_NudC"/>
</dbReference>
<dbReference type="GO" id="GO:0140933">
    <property type="term" value="F:5'-(N(7)-methylguanosine 5'-triphospho)-[mRNA] hydrolase activity"/>
    <property type="evidence" value="ECO:0007669"/>
    <property type="project" value="UniProtKB-EC"/>
</dbReference>
<evidence type="ECO:0000313" key="15">
    <source>
        <dbReference type="Proteomes" id="UP000018468"/>
    </source>
</evidence>
<dbReference type="InterPro" id="IPR015797">
    <property type="entry name" value="NUDIX_hydrolase-like_dom_sf"/>
</dbReference>
<evidence type="ECO:0000259" key="13">
    <source>
        <dbReference type="PROSITE" id="PS51462"/>
    </source>
</evidence>
<dbReference type="PANTHER" id="PTHR42904">
    <property type="entry name" value="NUDIX HYDROLASE, NUDC SUBFAMILY"/>
    <property type="match status" value="1"/>
</dbReference>
<dbReference type="InterPro" id="IPR000086">
    <property type="entry name" value="NUDIX_hydrolase_dom"/>
</dbReference>
<dbReference type="EC" id="3.6.1.62" evidence="8"/>
<dbReference type="GO" id="GO:0046872">
    <property type="term" value="F:metal ion binding"/>
    <property type="evidence" value="ECO:0007669"/>
    <property type="project" value="UniProtKB-KW"/>
</dbReference>
<dbReference type="Ensembl" id="ENSLOCT00000010129.1">
    <property type="protein sequence ID" value="ENSLOCP00000010117.1"/>
    <property type="gene ID" value="ENSLOCG00000008326.1"/>
</dbReference>
<evidence type="ECO:0000256" key="11">
    <source>
        <dbReference type="ARBA" id="ARBA00093621"/>
    </source>
</evidence>
<dbReference type="Gene3D" id="3.90.79.10">
    <property type="entry name" value="Nucleoside Triphosphate Pyrophosphohydrolase"/>
    <property type="match status" value="1"/>
</dbReference>
<dbReference type="FunCoup" id="W5MP08">
    <property type="interactions" value="54"/>
</dbReference>
<dbReference type="SUPFAM" id="SSF55811">
    <property type="entry name" value="Nudix"/>
    <property type="match status" value="1"/>
</dbReference>
<comment type="cofactor">
    <cofactor evidence="1">
        <name>Mn(2+)</name>
        <dbReference type="ChEBI" id="CHEBI:29035"/>
    </cofactor>
</comment>
<dbReference type="AlphaFoldDB" id="W5MP08"/>
<evidence type="ECO:0000256" key="5">
    <source>
        <dbReference type="ARBA" id="ARBA00022801"/>
    </source>
</evidence>
<proteinExistence type="inferred from homology"/>
<evidence type="ECO:0000313" key="14">
    <source>
        <dbReference type="Ensembl" id="ENSLOCP00000010117.1"/>
    </source>
</evidence>
<keyword evidence="15" id="KW-1185">Reference proteome</keyword>
<protein>
    <recommendedName>
        <fullName evidence="11">m7GpppN-mRNA hydrolase NUDT17</fullName>
        <ecNumber evidence="8">3.6.1.62</ecNumber>
    </recommendedName>
    <alternativeName>
        <fullName evidence="12">Nucleoside diphosphate-linked moiety X motif 17</fullName>
    </alternativeName>
</protein>
<dbReference type="GO" id="GO:0005777">
    <property type="term" value="C:peroxisome"/>
    <property type="evidence" value="ECO:0000318"/>
    <property type="project" value="GO_Central"/>
</dbReference>
<dbReference type="GeneTree" id="ENSGT00390000013847"/>
<evidence type="ECO:0000256" key="4">
    <source>
        <dbReference type="ARBA" id="ARBA00022723"/>
    </source>
</evidence>
<dbReference type="EMBL" id="AHAT01028197">
    <property type="status" value="NOT_ANNOTATED_CDS"/>
    <property type="molecule type" value="Genomic_DNA"/>
</dbReference>
<dbReference type="GO" id="GO:0035529">
    <property type="term" value="F:NADH pyrophosphatase activity"/>
    <property type="evidence" value="ECO:0000318"/>
    <property type="project" value="GO_Central"/>
</dbReference>
<evidence type="ECO:0000256" key="2">
    <source>
        <dbReference type="ARBA" id="ARBA00001946"/>
    </source>
</evidence>
<dbReference type="EMBL" id="AHAT01028198">
    <property type="status" value="NOT_ANNOTATED_CDS"/>
    <property type="molecule type" value="Genomic_DNA"/>
</dbReference>
<reference evidence="15" key="1">
    <citation type="submission" date="2011-12" db="EMBL/GenBank/DDBJ databases">
        <title>The Draft Genome of Lepisosteus oculatus.</title>
        <authorList>
            <consortium name="The Broad Institute Genome Assembly &amp; Analysis Group"/>
            <consortium name="Computational R&amp;D Group"/>
            <consortium name="and Sequencing Platform"/>
            <person name="Di Palma F."/>
            <person name="Alfoldi J."/>
            <person name="Johnson J."/>
            <person name="Berlin A."/>
            <person name="Gnerre S."/>
            <person name="Jaffe D."/>
            <person name="MacCallum I."/>
            <person name="Young S."/>
            <person name="Walker B.J."/>
            <person name="Lander E.S."/>
            <person name="Lindblad-Toh K."/>
        </authorList>
    </citation>
    <scope>NUCLEOTIDE SEQUENCE [LARGE SCALE GENOMIC DNA]</scope>
</reference>
<dbReference type="InParanoid" id="W5MP08"/>
<evidence type="ECO:0000256" key="7">
    <source>
        <dbReference type="ARBA" id="ARBA00023211"/>
    </source>
</evidence>
<dbReference type="PROSITE" id="PS51462">
    <property type="entry name" value="NUDIX"/>
    <property type="match status" value="1"/>
</dbReference>
<reference evidence="14" key="2">
    <citation type="submission" date="2025-08" db="UniProtKB">
        <authorList>
            <consortium name="Ensembl"/>
        </authorList>
    </citation>
    <scope>IDENTIFICATION</scope>
</reference>
<keyword evidence="6" id="KW-0460">Magnesium</keyword>
<dbReference type="PANTHER" id="PTHR42904:SF1">
    <property type="entry name" value="NUCLEOSIDE DIPHOSPHATE-LINKED MOIETY X MOTIF 17"/>
    <property type="match status" value="1"/>
</dbReference>
<dbReference type="InterPro" id="IPR033716">
    <property type="entry name" value="Nudt17_dom"/>
</dbReference>
<dbReference type="Proteomes" id="UP000018468">
    <property type="component" value="Linkage group LG24"/>
</dbReference>
<evidence type="ECO:0000256" key="10">
    <source>
        <dbReference type="ARBA" id="ARBA00093415"/>
    </source>
</evidence>
<keyword evidence="4" id="KW-0479">Metal-binding</keyword>
<comment type="function">
    <text evidence="10">Acts as a decapping enzyme capable of hydrolyzing monomethylated capped RNAs (in vitro). Hydrolyzes monomethylated capped RNA after alpha and beta phosphates to form N(7)-methyl-GDP. Shows low activity towards unmethylated capped RNA.</text>
</comment>
<evidence type="ECO:0000256" key="12">
    <source>
        <dbReference type="ARBA" id="ARBA00093663"/>
    </source>
</evidence>
<evidence type="ECO:0000256" key="3">
    <source>
        <dbReference type="ARBA" id="ARBA00005582"/>
    </source>
</evidence>
<accession>W5MP08</accession>
<dbReference type="CDD" id="cd04694">
    <property type="entry name" value="NUDIX_Nudt17"/>
    <property type="match status" value="1"/>
</dbReference>
<dbReference type="OMA" id="AKEEWNM"/>
<evidence type="ECO:0000256" key="1">
    <source>
        <dbReference type="ARBA" id="ARBA00001936"/>
    </source>
</evidence>
<dbReference type="STRING" id="7918.ENSLOCP00000010117"/>
<dbReference type="HOGENOM" id="CLU_061877_1_0_1"/>
<name>W5MP08_LEPOC</name>
<evidence type="ECO:0000256" key="8">
    <source>
        <dbReference type="ARBA" id="ARBA00026102"/>
    </source>
</evidence>
<sequence length="310" mass="33408">MCCQQGAMASAKRVLVYLAEGNRLPQCARFVQSITGALSGCHADQVEVSCSLEGQHFVLSAGEREGASRVLLRRAPFCPFKRLSATEAASLPSDVQARGVDVGVAVLLQTADRKTLLTRRAAPLTIFPNIWVPPGGHVELGEKLLDAGLRELGEETGLWLGPDEFSCRLLGLWESVYPPMLTRGLPQRHHIVTYLLLRSCRTHLQLQARLRPEPQEVSGCVWLDAVLARAIVASVDGADGLGQLPAHLPPTVRVWEVSSAGELFRSTLSTAVLLSRAPAQGGDPERVSTGTKFALELWLDTLGGDEPPAS</sequence>
<evidence type="ECO:0000256" key="6">
    <source>
        <dbReference type="ARBA" id="ARBA00022842"/>
    </source>
</evidence>
<dbReference type="GO" id="GO:0006742">
    <property type="term" value="P:NADP+ catabolic process"/>
    <property type="evidence" value="ECO:0000318"/>
    <property type="project" value="GO_Central"/>
</dbReference>
<dbReference type="eggNOG" id="ENOG502QWT5">
    <property type="taxonomic scope" value="Eukaryota"/>
</dbReference>
<keyword evidence="5" id="KW-0378">Hydrolase</keyword>
<comment type="catalytic activity">
    <reaction evidence="9">
        <text>a 5'-end (N(7)-methyl 5'-triphosphoguanosine)-ribonucleoside in mRNA + H2O = N(7)-methyl-GDP + a 5'-end phospho-ribonucleoside in mRNA + 2 H(+)</text>
        <dbReference type="Rhea" id="RHEA:67484"/>
        <dbReference type="Rhea" id="RHEA-COMP:15692"/>
        <dbReference type="Rhea" id="RHEA-COMP:17167"/>
        <dbReference type="ChEBI" id="CHEBI:15377"/>
        <dbReference type="ChEBI" id="CHEBI:15378"/>
        <dbReference type="ChEBI" id="CHEBI:63714"/>
        <dbReference type="ChEBI" id="CHEBI:138282"/>
        <dbReference type="ChEBI" id="CHEBI:156461"/>
        <dbReference type="EC" id="3.6.1.62"/>
    </reaction>
</comment>
<comment type="similarity">
    <text evidence="3">Belongs to the Nudix hydrolase family.</text>
</comment>
<reference evidence="14" key="3">
    <citation type="submission" date="2025-09" db="UniProtKB">
        <authorList>
            <consortium name="Ensembl"/>
        </authorList>
    </citation>
    <scope>IDENTIFICATION</scope>
</reference>
<evidence type="ECO:0000256" key="9">
    <source>
        <dbReference type="ARBA" id="ARBA00093205"/>
    </source>
</evidence>
<organism evidence="14 15">
    <name type="scientific">Lepisosteus oculatus</name>
    <name type="common">Spotted gar</name>
    <dbReference type="NCBI Taxonomy" id="7918"/>
    <lineage>
        <taxon>Eukaryota</taxon>
        <taxon>Metazoa</taxon>
        <taxon>Chordata</taxon>
        <taxon>Craniata</taxon>
        <taxon>Vertebrata</taxon>
        <taxon>Euteleostomi</taxon>
        <taxon>Actinopterygii</taxon>
        <taxon>Neopterygii</taxon>
        <taxon>Holostei</taxon>
        <taxon>Semionotiformes</taxon>
        <taxon>Lepisosteidae</taxon>
        <taxon>Lepisosteus</taxon>
    </lineage>
</organism>
<feature type="domain" description="Nudix hydrolase" evidence="13">
    <location>
        <begin position="97"/>
        <end position="245"/>
    </location>
</feature>
<dbReference type="Pfam" id="PF00293">
    <property type="entry name" value="NUDIX"/>
    <property type="match status" value="1"/>
</dbReference>
<dbReference type="EMBL" id="AHAT01028196">
    <property type="status" value="NOT_ANNOTATED_CDS"/>
    <property type="molecule type" value="Genomic_DNA"/>
</dbReference>
<keyword evidence="7" id="KW-0464">Manganese</keyword>
<dbReference type="Bgee" id="ENSLOCG00000008326">
    <property type="expression patterns" value="Expressed in intestine and 13 other cell types or tissues"/>
</dbReference>